<dbReference type="InParanoid" id="A0A7R8YP40"/>
<organism evidence="3 4">
    <name type="scientific">Hermetia illucens</name>
    <name type="common">Black soldier fly</name>
    <dbReference type="NCBI Taxonomy" id="343691"/>
    <lineage>
        <taxon>Eukaryota</taxon>
        <taxon>Metazoa</taxon>
        <taxon>Ecdysozoa</taxon>
        <taxon>Arthropoda</taxon>
        <taxon>Hexapoda</taxon>
        <taxon>Insecta</taxon>
        <taxon>Pterygota</taxon>
        <taxon>Neoptera</taxon>
        <taxon>Endopterygota</taxon>
        <taxon>Diptera</taxon>
        <taxon>Brachycera</taxon>
        <taxon>Stratiomyomorpha</taxon>
        <taxon>Stratiomyidae</taxon>
        <taxon>Hermetiinae</taxon>
        <taxon>Hermetia</taxon>
    </lineage>
</organism>
<protein>
    <recommendedName>
        <fullName evidence="2">Peptidase S1 domain-containing protein</fullName>
    </recommendedName>
</protein>
<keyword evidence="4" id="KW-1185">Reference proteome</keyword>
<proteinExistence type="predicted"/>
<dbReference type="InterPro" id="IPR001254">
    <property type="entry name" value="Trypsin_dom"/>
</dbReference>
<evidence type="ECO:0000256" key="1">
    <source>
        <dbReference type="ARBA" id="ARBA00023157"/>
    </source>
</evidence>
<dbReference type="InterPro" id="IPR043504">
    <property type="entry name" value="Peptidase_S1_PA_chymotrypsin"/>
</dbReference>
<reference evidence="3 4" key="1">
    <citation type="submission" date="2020-11" db="EMBL/GenBank/DDBJ databases">
        <authorList>
            <person name="Wallbank WR R."/>
            <person name="Pardo Diaz C."/>
            <person name="Kozak K."/>
            <person name="Martin S."/>
            <person name="Jiggins C."/>
            <person name="Moest M."/>
            <person name="Warren A I."/>
            <person name="Generalovic N T."/>
            <person name="Byers J.R.P. K."/>
            <person name="Montejo-Kovacevich G."/>
            <person name="Yen C E."/>
        </authorList>
    </citation>
    <scope>NUCLEOTIDE SEQUENCE [LARGE SCALE GENOMIC DNA]</scope>
</reference>
<keyword evidence="1" id="KW-1015">Disulfide bond</keyword>
<accession>A0A7R8YP40</accession>
<dbReference type="PANTHER" id="PTHR24271:SF50">
    <property type="match status" value="1"/>
</dbReference>
<dbReference type="GO" id="GO:0006508">
    <property type="term" value="P:proteolysis"/>
    <property type="evidence" value="ECO:0007669"/>
    <property type="project" value="InterPro"/>
</dbReference>
<dbReference type="PROSITE" id="PS50240">
    <property type="entry name" value="TRYPSIN_DOM"/>
    <property type="match status" value="1"/>
</dbReference>
<dbReference type="OrthoDB" id="10059102at2759"/>
<name>A0A7R8YP40_HERIL</name>
<dbReference type="Pfam" id="PF00089">
    <property type="entry name" value="Trypsin"/>
    <property type="match status" value="1"/>
</dbReference>
<evidence type="ECO:0000259" key="2">
    <source>
        <dbReference type="PROSITE" id="PS50240"/>
    </source>
</evidence>
<sequence length="195" mass="21902">MELTTLAMSSLQKWIIAGDISLIETDSKTRQTREIVGSVVHPYFSNVEYSYDLAIATVNDPFLFTVSVQKITLCENPPAVDLVCTNAGWGATKLTSRPTPSPYLMFHYVKIIDHYDCRKKFFEPDLICTFSKKSVAYKGDSGGPLICKGKLCGVLSAYQQDYEKINLFANVARSYKWITTNGTQGCVRYLIQKIL</sequence>
<dbReference type="InterPro" id="IPR009003">
    <property type="entry name" value="Peptidase_S1_PA"/>
</dbReference>
<dbReference type="Gene3D" id="2.40.10.10">
    <property type="entry name" value="Trypsin-like serine proteases"/>
    <property type="match status" value="1"/>
</dbReference>
<dbReference type="EMBL" id="LR899009">
    <property type="protein sequence ID" value="CAD7079921.1"/>
    <property type="molecule type" value="Genomic_DNA"/>
</dbReference>
<dbReference type="PANTHER" id="PTHR24271">
    <property type="entry name" value="KALLIKREIN-RELATED"/>
    <property type="match status" value="1"/>
</dbReference>
<dbReference type="GO" id="GO:0004252">
    <property type="term" value="F:serine-type endopeptidase activity"/>
    <property type="evidence" value="ECO:0007669"/>
    <property type="project" value="InterPro"/>
</dbReference>
<gene>
    <name evidence="3" type="ORF">HERILL_LOCUS3106</name>
</gene>
<dbReference type="SUPFAM" id="SSF50494">
    <property type="entry name" value="Trypsin-like serine proteases"/>
    <property type="match status" value="1"/>
</dbReference>
<evidence type="ECO:0000313" key="4">
    <source>
        <dbReference type="Proteomes" id="UP000594454"/>
    </source>
</evidence>
<dbReference type="AlphaFoldDB" id="A0A7R8YP40"/>
<feature type="domain" description="Peptidase S1" evidence="2">
    <location>
        <begin position="1"/>
        <end position="183"/>
    </location>
</feature>
<dbReference type="Proteomes" id="UP000594454">
    <property type="component" value="Chromosome 1"/>
</dbReference>
<evidence type="ECO:0000313" key="3">
    <source>
        <dbReference type="EMBL" id="CAD7079921.1"/>
    </source>
</evidence>
<dbReference type="SMART" id="SM00020">
    <property type="entry name" value="Tryp_SPc"/>
    <property type="match status" value="1"/>
</dbReference>